<accession>A0A7Y4IKZ4</accession>
<keyword evidence="1" id="KW-0121">Carboxypeptidase</keyword>
<dbReference type="PROSITE" id="PS51257">
    <property type="entry name" value="PROKAR_LIPOPROTEIN"/>
    <property type="match status" value="1"/>
</dbReference>
<sequence length="555" mass="58136">MMKKHLVMAVVPFLAFGCGDDLVDADGDGIADGVREPDTVTVVTPANPKGTVSGQVLSTDLRPLTEVTVEMTIGSSAEPVSTVSDAKGNFTYKNVPAGSHVLLTFSKAGYATLRATAQVPSSAGNVPINNGNASFGPITLARLDGTLNFLVVTPQGRPAAGARATLEATPAGAISNGDESSSMVSSVVVEATANEQGLLTFTGIPSASELARLRNGNGEYRLWVSPIDANGDGVPETGGYVNTYYGAEVVANSTTRLISLPYSRPQNVPLSIESSNVASLRGGGADFHPLRNLVRVGEPIHLFFNQPIQQGSLSVLMTGENAAELLPVTTNVANGGYSATINPGGAIADGKEYNIDVRAVSAEGGSMYSRTGYFFTGDASAVRQMSIVESKYEEVSAVGTPGADQLNSGERVFLSFNHPITRPSNVSGHVYAHVNWDIGGTTPGVIGDYAGEVGHPTGFPLVEEEPIIPPRTGTRQELPAFLIIKSGYTTRWVFTYFGSNLIPSTSFANFEIVVKFSALPSRSINGTYENYMGQPLVLDLAKTGLVQLPALAASP</sequence>
<comment type="caution">
    <text evidence="1">The sequence shown here is derived from an EMBL/GenBank/DDBJ whole genome shotgun (WGS) entry which is preliminary data.</text>
</comment>
<dbReference type="RefSeq" id="WP_171443191.1">
    <property type="nucleotide sequence ID" value="NZ_JABFNS010000083.1"/>
</dbReference>
<evidence type="ECO:0000313" key="1">
    <source>
        <dbReference type="EMBL" id="NOJ81099.1"/>
    </source>
</evidence>
<organism evidence="1 2">
    <name type="scientific">Myxococcus xanthus</name>
    <dbReference type="NCBI Taxonomy" id="34"/>
    <lineage>
        <taxon>Bacteria</taxon>
        <taxon>Pseudomonadati</taxon>
        <taxon>Myxococcota</taxon>
        <taxon>Myxococcia</taxon>
        <taxon>Myxococcales</taxon>
        <taxon>Cystobacterineae</taxon>
        <taxon>Myxococcaceae</taxon>
        <taxon>Myxococcus</taxon>
    </lineage>
</organism>
<dbReference type="AlphaFoldDB" id="A0A7Y4IKZ4"/>
<gene>
    <name evidence="1" type="ORF">HNV28_22700</name>
</gene>
<dbReference type="Pfam" id="PF13620">
    <property type="entry name" value="CarboxypepD_reg"/>
    <property type="match status" value="1"/>
</dbReference>
<dbReference type="InterPro" id="IPR008969">
    <property type="entry name" value="CarboxyPept-like_regulatory"/>
</dbReference>
<dbReference type="SUPFAM" id="SSF49464">
    <property type="entry name" value="Carboxypeptidase regulatory domain-like"/>
    <property type="match status" value="1"/>
</dbReference>
<dbReference type="Gene3D" id="2.60.40.1120">
    <property type="entry name" value="Carboxypeptidase-like, regulatory domain"/>
    <property type="match status" value="1"/>
</dbReference>
<keyword evidence="1" id="KW-0378">Hydrolase</keyword>
<name>A0A7Y4IKZ4_MYXXA</name>
<dbReference type="GO" id="GO:0004180">
    <property type="term" value="F:carboxypeptidase activity"/>
    <property type="evidence" value="ECO:0007669"/>
    <property type="project" value="UniProtKB-KW"/>
</dbReference>
<protein>
    <submittedName>
        <fullName evidence="1">Carboxypeptidase regulatory-like domain-containing protein</fullName>
    </submittedName>
</protein>
<keyword evidence="1" id="KW-0645">Protease</keyword>
<reference evidence="1 2" key="1">
    <citation type="submission" date="2020-05" db="EMBL/GenBank/DDBJ databases">
        <authorList>
            <person name="Whitworth D."/>
        </authorList>
    </citation>
    <scope>NUCLEOTIDE SEQUENCE [LARGE SCALE GENOMIC DNA]</scope>
    <source>
        <strain evidence="1 2">AM005</strain>
    </source>
</reference>
<dbReference type="EMBL" id="JABFNT010000076">
    <property type="protein sequence ID" value="NOJ81099.1"/>
    <property type="molecule type" value="Genomic_DNA"/>
</dbReference>
<evidence type="ECO:0000313" key="2">
    <source>
        <dbReference type="Proteomes" id="UP000533080"/>
    </source>
</evidence>
<dbReference type="Proteomes" id="UP000533080">
    <property type="component" value="Unassembled WGS sequence"/>
</dbReference>
<proteinExistence type="predicted"/>